<name>A0ABR2HHA8_9EUKA</name>
<evidence type="ECO:0000313" key="1">
    <source>
        <dbReference type="EMBL" id="KAK8847166.1"/>
    </source>
</evidence>
<evidence type="ECO:0000313" key="2">
    <source>
        <dbReference type="Proteomes" id="UP001470230"/>
    </source>
</evidence>
<proteinExistence type="predicted"/>
<accession>A0ABR2HHA8</accession>
<organism evidence="1 2">
    <name type="scientific">Tritrichomonas musculus</name>
    <dbReference type="NCBI Taxonomy" id="1915356"/>
    <lineage>
        <taxon>Eukaryota</taxon>
        <taxon>Metamonada</taxon>
        <taxon>Parabasalia</taxon>
        <taxon>Tritrichomonadida</taxon>
        <taxon>Tritrichomonadidae</taxon>
        <taxon>Tritrichomonas</taxon>
    </lineage>
</organism>
<dbReference type="EMBL" id="JAPFFF010000028">
    <property type="protein sequence ID" value="KAK8847166.1"/>
    <property type="molecule type" value="Genomic_DNA"/>
</dbReference>
<protein>
    <submittedName>
        <fullName evidence="1">Uncharacterized protein</fullName>
    </submittedName>
</protein>
<keyword evidence="2" id="KW-1185">Reference proteome</keyword>
<sequence>MIVIGKMFVTDKMIVIGKMVTGKMAVAEDVSDAIADSVADAVAEDVAVATCYFY</sequence>
<comment type="caution">
    <text evidence="1">The sequence shown here is derived from an EMBL/GenBank/DDBJ whole genome shotgun (WGS) entry which is preliminary data.</text>
</comment>
<dbReference type="Proteomes" id="UP001470230">
    <property type="component" value="Unassembled WGS sequence"/>
</dbReference>
<gene>
    <name evidence="1" type="ORF">M9Y10_019749</name>
</gene>
<reference evidence="1 2" key="1">
    <citation type="submission" date="2024-04" db="EMBL/GenBank/DDBJ databases">
        <title>Tritrichomonas musculus Genome.</title>
        <authorList>
            <person name="Alves-Ferreira E."/>
            <person name="Grigg M."/>
            <person name="Lorenzi H."/>
            <person name="Galac M."/>
        </authorList>
    </citation>
    <scope>NUCLEOTIDE SEQUENCE [LARGE SCALE GENOMIC DNA]</scope>
    <source>
        <strain evidence="1 2">EAF2021</strain>
    </source>
</reference>